<evidence type="ECO:0000256" key="2">
    <source>
        <dbReference type="SAM" id="Phobius"/>
    </source>
</evidence>
<gene>
    <name evidence="3" type="ORF">SI8410_05006931</name>
</gene>
<feature type="region of interest" description="Disordered" evidence="1">
    <location>
        <begin position="116"/>
        <end position="140"/>
    </location>
</feature>
<evidence type="ECO:0000313" key="4">
    <source>
        <dbReference type="Proteomes" id="UP000663760"/>
    </source>
</evidence>
<keyword evidence="4" id="KW-1185">Reference proteome</keyword>
<evidence type="ECO:0000256" key="1">
    <source>
        <dbReference type="SAM" id="MobiDB-lite"/>
    </source>
</evidence>
<keyword evidence="2" id="KW-0812">Transmembrane</keyword>
<sequence length="185" mass="20799">MTRRGGRFRKDKGDLQRRYLDLEREWTSYKKSAPPRYLRSSQTMTPRSHPSAIAPITEPCENLPKQLMYSLQFDGPPSETKEIAMERRASIWSGRLRGRSLLEALEQAQNEKCSDCSSSVLEGGESHRRHSRSFSPELGVGEKAAGAADGRRWMLAILLSLLSVAAIIFIMESLSEEGGDWLTPT</sequence>
<dbReference type="EMBL" id="LR746268">
    <property type="protein sequence ID" value="CAA7396268.1"/>
    <property type="molecule type" value="Genomic_DNA"/>
</dbReference>
<name>A0A7I8KGQ8_SPIIN</name>
<organism evidence="3 4">
    <name type="scientific">Spirodela intermedia</name>
    <name type="common">Intermediate duckweed</name>
    <dbReference type="NCBI Taxonomy" id="51605"/>
    <lineage>
        <taxon>Eukaryota</taxon>
        <taxon>Viridiplantae</taxon>
        <taxon>Streptophyta</taxon>
        <taxon>Embryophyta</taxon>
        <taxon>Tracheophyta</taxon>
        <taxon>Spermatophyta</taxon>
        <taxon>Magnoliopsida</taxon>
        <taxon>Liliopsida</taxon>
        <taxon>Araceae</taxon>
        <taxon>Lemnoideae</taxon>
        <taxon>Spirodela</taxon>
    </lineage>
</organism>
<accession>A0A7I8KGQ8</accession>
<keyword evidence="2" id="KW-0472">Membrane</keyword>
<keyword evidence="2" id="KW-1133">Transmembrane helix</keyword>
<dbReference type="Proteomes" id="UP000663760">
    <property type="component" value="Chromosome 5"/>
</dbReference>
<proteinExistence type="predicted"/>
<feature type="transmembrane region" description="Helical" evidence="2">
    <location>
        <begin position="153"/>
        <end position="171"/>
    </location>
</feature>
<evidence type="ECO:0000313" key="3">
    <source>
        <dbReference type="EMBL" id="CAA7396268.1"/>
    </source>
</evidence>
<dbReference type="AlphaFoldDB" id="A0A7I8KGQ8"/>
<protein>
    <submittedName>
        <fullName evidence="3">Uncharacterized protein</fullName>
    </submittedName>
</protein>
<reference evidence="3" key="1">
    <citation type="submission" date="2020-02" db="EMBL/GenBank/DDBJ databases">
        <authorList>
            <person name="Scholz U."/>
            <person name="Mascher M."/>
            <person name="Fiebig A."/>
        </authorList>
    </citation>
    <scope>NUCLEOTIDE SEQUENCE</scope>
</reference>